<feature type="transmembrane region" description="Helical" evidence="9">
    <location>
        <begin position="133"/>
        <end position="159"/>
    </location>
</feature>
<keyword evidence="7" id="KW-0406">Ion transport</keyword>
<dbReference type="Gene3D" id="1.10.357.20">
    <property type="entry name" value="SLC41 divalent cation transporters, integral membrane domain"/>
    <property type="match status" value="2"/>
</dbReference>
<dbReference type="FunFam" id="1.10.357.20:FF:000001">
    <property type="entry name" value="Solute carrier family 41 member 2"/>
    <property type="match status" value="1"/>
</dbReference>
<accession>A0A443ST01</accession>
<evidence type="ECO:0000256" key="4">
    <source>
        <dbReference type="ARBA" id="ARBA00022692"/>
    </source>
</evidence>
<keyword evidence="5" id="KW-0460">Magnesium</keyword>
<dbReference type="InterPro" id="IPR006667">
    <property type="entry name" value="SLC41_membr_dom"/>
</dbReference>
<sequence length="503" mass="55117">MLVTREESEKGGVIPVYTMEMDQKQCVYRISINDNEKENQEKQAIIKKDEDDTKDAVKQILLPVILSGFGNMGAGIILDTVQSWPVFKHIPQLIILVPALLGLKGNVEMTLSSRLGTAANTGGLEDKQKRKQIVIGSISLAQCQASAIGLLTPLIAIGFGYIQKNKDEEEHQELTVMKVLLVIACAVITSGLADLLLSSLMCLICIISSTVFKINSDNISTPIAASVGDLATMGFLALTSRLLYSGFETVPWISILPICVWSVITVITGIIARRNDFTKKIVFTGWTPLVMSMLIQNTSGAVMESFIRQFVVMAAFQPVINGFGGNLVAIQSSRIATHLHKTCKKKQLPDDHKNFCILPWKLFFGQGSHGKLALILVLMAGPLQLPFVIIIRFITQRAILTPQFVVTYYVCCTLQVFIMLYIGYCFVHILWRLGFNPDNSAIPILTALADLLGSIFLACGFLFLQAINDPNALITDATTSTTSNLIATNVTEIMNTTITTILP</sequence>
<dbReference type="InterPro" id="IPR045349">
    <property type="entry name" value="SLC41A1-3"/>
</dbReference>
<dbReference type="SUPFAM" id="SSF161093">
    <property type="entry name" value="MgtE membrane domain-like"/>
    <property type="match status" value="2"/>
</dbReference>
<name>A0A443ST01_9ACAR</name>
<evidence type="ECO:0000313" key="11">
    <source>
        <dbReference type="EMBL" id="RWS30668.1"/>
    </source>
</evidence>
<evidence type="ECO:0000256" key="2">
    <source>
        <dbReference type="ARBA" id="ARBA00009749"/>
    </source>
</evidence>
<dbReference type="AlphaFoldDB" id="A0A443ST01"/>
<comment type="subcellular location">
    <subcellularLocation>
        <location evidence="1">Membrane</location>
        <topology evidence="1">Multi-pass membrane protein</topology>
    </subcellularLocation>
</comment>
<dbReference type="Pfam" id="PF01769">
    <property type="entry name" value="MgtE"/>
    <property type="match status" value="2"/>
</dbReference>
<feature type="transmembrane region" description="Helical" evidence="9">
    <location>
        <begin position="219"/>
        <end position="238"/>
    </location>
</feature>
<evidence type="ECO:0000256" key="3">
    <source>
        <dbReference type="ARBA" id="ARBA00022448"/>
    </source>
</evidence>
<feature type="transmembrane region" description="Helical" evidence="9">
    <location>
        <begin position="442"/>
        <end position="464"/>
    </location>
</feature>
<keyword evidence="12" id="KW-1185">Reference proteome</keyword>
<feature type="transmembrane region" description="Helical" evidence="9">
    <location>
        <begin position="250"/>
        <end position="271"/>
    </location>
</feature>
<comment type="similarity">
    <text evidence="2">Belongs to the SLC41A transporter family.</text>
</comment>
<evidence type="ECO:0000256" key="8">
    <source>
        <dbReference type="ARBA" id="ARBA00023136"/>
    </source>
</evidence>
<comment type="caution">
    <text evidence="11">The sequence shown here is derived from an EMBL/GenBank/DDBJ whole genome shotgun (WGS) entry which is preliminary data.</text>
</comment>
<gene>
    <name evidence="11" type="ORF">B4U80_01811</name>
</gene>
<dbReference type="PANTHER" id="PTHR16228:SF7">
    <property type="entry name" value="SLC41A_MGTE INTEGRAL MEMBRANE DOMAIN-CONTAINING PROTEIN"/>
    <property type="match status" value="1"/>
</dbReference>
<keyword evidence="4 9" id="KW-0812">Transmembrane</keyword>
<evidence type="ECO:0000256" key="6">
    <source>
        <dbReference type="ARBA" id="ARBA00022989"/>
    </source>
</evidence>
<dbReference type="VEuPathDB" id="VectorBase:LDEU001373"/>
<keyword evidence="6 9" id="KW-1133">Transmembrane helix</keyword>
<evidence type="ECO:0000313" key="12">
    <source>
        <dbReference type="Proteomes" id="UP000288716"/>
    </source>
</evidence>
<keyword evidence="3" id="KW-0813">Transport</keyword>
<proteinExistence type="inferred from homology"/>
<evidence type="ECO:0000256" key="7">
    <source>
        <dbReference type="ARBA" id="ARBA00023065"/>
    </source>
</evidence>
<feature type="domain" description="SLC41A/MgtE integral membrane" evidence="10">
    <location>
        <begin position="97"/>
        <end position="238"/>
    </location>
</feature>
<feature type="domain" description="SLC41A/MgtE integral membrane" evidence="10">
    <location>
        <begin position="317"/>
        <end position="458"/>
    </location>
</feature>
<dbReference type="GO" id="GO:0005886">
    <property type="term" value="C:plasma membrane"/>
    <property type="evidence" value="ECO:0007669"/>
    <property type="project" value="TreeGrafter"/>
</dbReference>
<dbReference type="PANTHER" id="PTHR16228">
    <property type="entry name" value="DIVALENT CATION TRANSPORTER SOLUTE CARRIER FAMILY 41"/>
    <property type="match status" value="1"/>
</dbReference>
<dbReference type="OrthoDB" id="5791097at2759"/>
<reference evidence="11 12" key="1">
    <citation type="journal article" date="2018" name="Gigascience">
        <title>Genomes of trombidid mites reveal novel predicted allergens and laterally-transferred genes associated with secondary metabolism.</title>
        <authorList>
            <person name="Dong X."/>
            <person name="Chaisiri K."/>
            <person name="Xia D."/>
            <person name="Armstrong S.D."/>
            <person name="Fang Y."/>
            <person name="Donnelly M.J."/>
            <person name="Kadowaki T."/>
            <person name="McGarry J.W."/>
            <person name="Darby A.C."/>
            <person name="Makepeace B.L."/>
        </authorList>
    </citation>
    <scope>NUCLEOTIDE SEQUENCE [LARGE SCALE GENOMIC DNA]</scope>
    <source>
        <strain evidence="11">UoL-UT</strain>
    </source>
</reference>
<dbReference type="GO" id="GO:0008324">
    <property type="term" value="F:monoatomic cation transmembrane transporter activity"/>
    <property type="evidence" value="ECO:0007669"/>
    <property type="project" value="InterPro"/>
</dbReference>
<protein>
    <submittedName>
        <fullName evidence="11">Solute carrier family 41 member 1-like protein</fullName>
    </submittedName>
</protein>
<dbReference type="InterPro" id="IPR036739">
    <property type="entry name" value="SLC41_membr_dom_sf"/>
</dbReference>
<evidence type="ECO:0000259" key="10">
    <source>
        <dbReference type="Pfam" id="PF01769"/>
    </source>
</evidence>
<keyword evidence="8 9" id="KW-0472">Membrane</keyword>
<evidence type="ECO:0000256" key="1">
    <source>
        <dbReference type="ARBA" id="ARBA00004141"/>
    </source>
</evidence>
<evidence type="ECO:0000256" key="9">
    <source>
        <dbReference type="SAM" id="Phobius"/>
    </source>
</evidence>
<dbReference type="Proteomes" id="UP000288716">
    <property type="component" value="Unassembled WGS sequence"/>
</dbReference>
<feature type="transmembrane region" description="Helical" evidence="9">
    <location>
        <begin position="406"/>
        <end position="430"/>
    </location>
</feature>
<feature type="transmembrane region" description="Helical" evidence="9">
    <location>
        <begin position="179"/>
        <end position="207"/>
    </location>
</feature>
<organism evidence="11 12">
    <name type="scientific">Leptotrombidium deliense</name>
    <dbReference type="NCBI Taxonomy" id="299467"/>
    <lineage>
        <taxon>Eukaryota</taxon>
        <taxon>Metazoa</taxon>
        <taxon>Ecdysozoa</taxon>
        <taxon>Arthropoda</taxon>
        <taxon>Chelicerata</taxon>
        <taxon>Arachnida</taxon>
        <taxon>Acari</taxon>
        <taxon>Acariformes</taxon>
        <taxon>Trombidiformes</taxon>
        <taxon>Prostigmata</taxon>
        <taxon>Anystina</taxon>
        <taxon>Parasitengona</taxon>
        <taxon>Trombiculoidea</taxon>
        <taxon>Trombiculidae</taxon>
        <taxon>Leptotrombidium</taxon>
    </lineage>
</organism>
<evidence type="ECO:0000256" key="5">
    <source>
        <dbReference type="ARBA" id="ARBA00022842"/>
    </source>
</evidence>
<feature type="transmembrane region" description="Helical" evidence="9">
    <location>
        <begin position="372"/>
        <end position="394"/>
    </location>
</feature>
<dbReference type="EMBL" id="NCKV01000425">
    <property type="protein sequence ID" value="RWS30668.1"/>
    <property type="molecule type" value="Genomic_DNA"/>
</dbReference>